<dbReference type="AlphaFoldDB" id="A0A0F4GKD4"/>
<evidence type="ECO:0008006" key="3">
    <source>
        <dbReference type="Google" id="ProtNLM"/>
    </source>
</evidence>
<dbReference type="STRING" id="1047168.A0A0F4GKD4"/>
<evidence type="ECO:0000313" key="1">
    <source>
        <dbReference type="EMBL" id="KJX97861.1"/>
    </source>
</evidence>
<reference evidence="1 2" key="1">
    <citation type="submission" date="2015-03" db="EMBL/GenBank/DDBJ databases">
        <title>RNA-seq based gene annotation and comparative genomics of four Zymoseptoria species reveal species-specific pathogenicity related genes and transposable element activity.</title>
        <authorList>
            <person name="Grandaubert J."/>
            <person name="Bhattacharyya A."/>
            <person name="Stukenbrock E.H."/>
        </authorList>
    </citation>
    <scope>NUCLEOTIDE SEQUENCE [LARGE SCALE GENOMIC DNA]</scope>
    <source>
        <strain evidence="1 2">Zb18110</strain>
    </source>
</reference>
<sequence length="351" mass="38339">MIYGSIASAYSYCIGARLLYPRPQDGKGDGYGVFVDSVDDCASRCTGACKAFNYDGAYGDSDKKFCEVMPTWTGASPSQPGSYYKTAYALRSTSTVTITSATIGATTGVGLTITATSGPATSARIPAGSSTTRTASSTSRSTTIQTVTSAATTQTSGLGCAVPSVTTFTENGIASTYDYCEGARLENDGPRDGFAQNLNDCAVRCTGGCKAFNYEPTYGDTDDWPRCQLVSTWSAVFPSQTGDYYRTAYSLRKQRKQCDDRLVDSYASNHSLNLRNILDCLLNGPMSNAYQDRGYYQQYRYGRPLHHYTDDHNIRKHNTDNHNSGTKYIDNPADDLPISHLLKHDHIYRFK</sequence>
<dbReference type="Proteomes" id="UP000033647">
    <property type="component" value="Unassembled WGS sequence"/>
</dbReference>
<evidence type="ECO:0000313" key="2">
    <source>
        <dbReference type="Proteomes" id="UP000033647"/>
    </source>
</evidence>
<keyword evidence="2" id="KW-1185">Reference proteome</keyword>
<proteinExistence type="predicted"/>
<gene>
    <name evidence="1" type="ORF">TI39_contig455g00011</name>
</gene>
<name>A0A0F4GKD4_9PEZI</name>
<accession>A0A0F4GKD4</accession>
<protein>
    <recommendedName>
        <fullName evidence="3">Apple domain-containing protein</fullName>
    </recommendedName>
</protein>
<dbReference type="EMBL" id="LAFY01000447">
    <property type="protein sequence ID" value="KJX97861.1"/>
    <property type="molecule type" value="Genomic_DNA"/>
</dbReference>
<comment type="caution">
    <text evidence="1">The sequence shown here is derived from an EMBL/GenBank/DDBJ whole genome shotgun (WGS) entry which is preliminary data.</text>
</comment>
<organism evidence="1 2">
    <name type="scientific">Zymoseptoria brevis</name>
    <dbReference type="NCBI Taxonomy" id="1047168"/>
    <lineage>
        <taxon>Eukaryota</taxon>
        <taxon>Fungi</taxon>
        <taxon>Dikarya</taxon>
        <taxon>Ascomycota</taxon>
        <taxon>Pezizomycotina</taxon>
        <taxon>Dothideomycetes</taxon>
        <taxon>Dothideomycetidae</taxon>
        <taxon>Mycosphaerellales</taxon>
        <taxon>Mycosphaerellaceae</taxon>
        <taxon>Zymoseptoria</taxon>
    </lineage>
</organism>